<reference evidence="1 2" key="1">
    <citation type="submission" date="2018-09" db="EMBL/GenBank/DDBJ databases">
        <title>Phylogeny of the Shewanellaceae, and recommendation for two new genera, Pseudoshewanella and Parashewanella.</title>
        <authorList>
            <person name="Wang G."/>
        </authorList>
    </citation>
    <scope>NUCLEOTIDE SEQUENCE [LARGE SCALE GENOMIC DNA]</scope>
    <source>
        <strain evidence="1 2">KCTC 22492</strain>
    </source>
</reference>
<dbReference type="RefSeq" id="WP_121855180.1">
    <property type="nucleotide sequence ID" value="NZ_CP037952.1"/>
</dbReference>
<accession>A0A3A6TQ27</accession>
<dbReference type="Proteomes" id="UP000273022">
    <property type="component" value="Unassembled WGS sequence"/>
</dbReference>
<organism evidence="1 2">
    <name type="scientific">Parashewanella spongiae</name>
    <dbReference type="NCBI Taxonomy" id="342950"/>
    <lineage>
        <taxon>Bacteria</taxon>
        <taxon>Pseudomonadati</taxon>
        <taxon>Pseudomonadota</taxon>
        <taxon>Gammaproteobacteria</taxon>
        <taxon>Alteromonadales</taxon>
        <taxon>Shewanellaceae</taxon>
        <taxon>Parashewanella</taxon>
    </lineage>
</organism>
<dbReference type="AlphaFoldDB" id="A0A3A6TQ27"/>
<evidence type="ECO:0000313" key="1">
    <source>
        <dbReference type="EMBL" id="RJY02502.1"/>
    </source>
</evidence>
<comment type="caution">
    <text evidence="1">The sequence shown here is derived from an EMBL/GenBank/DDBJ whole genome shotgun (WGS) entry which is preliminary data.</text>
</comment>
<protein>
    <recommendedName>
        <fullName evidence="3">Death domain-containing protein</fullName>
    </recommendedName>
</protein>
<gene>
    <name evidence="1" type="ORF">D5R81_19150</name>
</gene>
<evidence type="ECO:0000313" key="2">
    <source>
        <dbReference type="Proteomes" id="UP000273022"/>
    </source>
</evidence>
<keyword evidence="2" id="KW-1185">Reference proteome</keyword>
<evidence type="ECO:0008006" key="3">
    <source>
        <dbReference type="Google" id="ProtNLM"/>
    </source>
</evidence>
<sequence length="618" mass="69344">MTTPISGASLGFNSYTNLEVEPTKRIDVSDNGLFSPLDCELTIKDFPLVVDSLKGIRFSNIYFLGVGLGLDVAVLGLNDPKGDAKFLNVVVKHWLSESDAVVEPLGPPTWRILVEQLNEIEEETLGHNLQEKLERGEIPPNFSPLDCELTIEDLPLVVGSLKCIKFSNIIDLGIELGLDSEVLKLNELSEGANFLNFVVERWLSKSDAGMGSLETPTWKTLVKQLNLIGEETLGHNLQEKLERGEILPNVSPLDYELTIKELPLIVERLKEILPENISYLGVGLGINLSVLNSSQADNNQLLCQVVQRWLSKNDEVMTLSGLPTWRRLIEQLNKVDENFIAHNLEEKLELREVPPKLPQRLVPKASNTRLTRNDFASVSKILMRLPIGDLSELLIALGVSFSTIDKLNKNRDYMVIRWIDATDGVLQYSKYPCYNVLSQALCQNGHWGLAEEIAKTYPAEQGLEEVELSLPQFNESCSSMVPDMPLSHAEQQKLDKMLDKNISKGDFVYGGIVYRFINKLTVASYMELCLYLGISQSRISRIESHHAILIKDFWLQGMDNAIRTTRSLRTLLNAFKSMNQNGIANDLKAYCIEQIRKGVTHDSVPTPSLMTPPLNFRS</sequence>
<name>A0A3A6TQ27_9GAMM</name>
<dbReference type="EMBL" id="QYYH01000211">
    <property type="protein sequence ID" value="RJY02502.1"/>
    <property type="molecule type" value="Genomic_DNA"/>
</dbReference>
<proteinExistence type="predicted"/>